<feature type="domain" description="DUF5348" evidence="1">
    <location>
        <begin position="7"/>
        <end position="65"/>
    </location>
</feature>
<geneLocation type="plasmid" evidence="2">
    <name>pRGRH0421</name>
</geneLocation>
<dbReference type="AlphaFoldDB" id="A0A0H5Q0N7"/>
<dbReference type="Gene3D" id="2.40.10.390">
    <property type="match status" value="1"/>
</dbReference>
<organism evidence="2">
    <name type="scientific">uncultured prokaryote</name>
    <dbReference type="NCBI Taxonomy" id="198431"/>
    <lineage>
        <taxon>unclassified sequences</taxon>
        <taxon>environmental samples</taxon>
    </lineage>
</organism>
<dbReference type="Pfam" id="PF17295">
    <property type="entry name" value="DUF5348"/>
    <property type="match status" value="1"/>
</dbReference>
<name>A0A0H5Q0N7_9ZZZZ</name>
<reference evidence="2" key="2">
    <citation type="submission" date="2015-07" db="EMBL/GenBank/DDBJ databases">
        <title>Plasmids, circular viruses and viroids from rat gut.</title>
        <authorList>
            <person name="Jorgensen T.J."/>
            <person name="Hansen M.A."/>
            <person name="Xu Z."/>
            <person name="Tabak M.A."/>
            <person name="Sorensen S.J."/>
            <person name="Hansen L.H."/>
        </authorList>
    </citation>
    <scope>NUCLEOTIDE SEQUENCE</scope>
    <source>
        <plasmid evidence="2">pRGRH0421</plasmid>
    </source>
</reference>
<evidence type="ECO:0000259" key="1">
    <source>
        <dbReference type="Pfam" id="PF17295"/>
    </source>
</evidence>
<reference evidence="2" key="1">
    <citation type="submission" date="2015-06" db="EMBL/GenBank/DDBJ databases">
        <authorList>
            <person name="Joergensen T."/>
        </authorList>
    </citation>
    <scope>NUCLEOTIDE SEQUENCE</scope>
    <source>
        <plasmid evidence="2">pRGRH0421</plasmid>
    </source>
</reference>
<sequence>MSKVVSQIRYDELSDRMVLDGRDLHCGDCFEVLVCNGLNGSRPEWIETRIEYGEVWFLVGLSGYQISGLFARW</sequence>
<dbReference type="EMBL" id="LN853067">
    <property type="protein sequence ID" value="CRY94974.1"/>
    <property type="molecule type" value="Genomic_DNA"/>
</dbReference>
<keyword evidence="2" id="KW-0614">Plasmid</keyword>
<protein>
    <recommendedName>
        <fullName evidence="1">DUF5348 domain-containing protein</fullName>
    </recommendedName>
</protein>
<proteinExistence type="predicted"/>
<evidence type="ECO:0000313" key="2">
    <source>
        <dbReference type="EMBL" id="CRY94974.1"/>
    </source>
</evidence>
<accession>A0A0H5Q0N7</accession>
<dbReference type="InterPro" id="IPR035255">
    <property type="entry name" value="DUF5348"/>
</dbReference>